<dbReference type="InterPro" id="IPR042635">
    <property type="entry name" value="MEGF10/SREC1/2-like"/>
</dbReference>
<dbReference type="PANTHER" id="PTHR24043:SF8">
    <property type="entry name" value="EGF-LIKE DOMAIN-CONTAINING PROTEIN"/>
    <property type="match status" value="1"/>
</dbReference>
<keyword evidence="4" id="KW-1185">Reference proteome</keyword>
<feature type="transmembrane region" description="Helical" evidence="2">
    <location>
        <begin position="77"/>
        <end position="100"/>
    </location>
</feature>
<proteinExistence type="predicted"/>
<reference evidence="3" key="1">
    <citation type="submission" date="2022-08" db="UniProtKB">
        <authorList>
            <consortium name="EnsemblMetazoa"/>
        </authorList>
    </citation>
    <scope>IDENTIFICATION</scope>
    <source>
        <strain evidence="3">05x7-T-G4-1.051#20</strain>
    </source>
</reference>
<evidence type="ECO:0000256" key="1">
    <source>
        <dbReference type="ARBA" id="ARBA00022536"/>
    </source>
</evidence>
<sequence>MQCPDDKYFHLITKTCTDCTPGYYGPNCTIPCRYPGYGPECQKKCSCNMIVCSHVNGCSEYNLDGHESTTSNHDLPLIIGLSLGLGIVLMIVVFVVITVANRKFYTRNIRENAHSVGSVVTEHSSTTNNLDRTPEPYASYCSAIFLIFRSVNSKDCLIGYFGNNCSMQCRYPNYGTNCQQDCSRCEKEECDIEIGCVTTDITPKDTAYPEEISAGSIHVIYVTIGMMSSGLFVMFVSFSCVFLRRVLFVRLERR</sequence>
<organism evidence="3 4">
    <name type="scientific">Magallana gigas</name>
    <name type="common">Pacific oyster</name>
    <name type="synonym">Crassostrea gigas</name>
    <dbReference type="NCBI Taxonomy" id="29159"/>
    <lineage>
        <taxon>Eukaryota</taxon>
        <taxon>Metazoa</taxon>
        <taxon>Spiralia</taxon>
        <taxon>Lophotrochozoa</taxon>
        <taxon>Mollusca</taxon>
        <taxon>Bivalvia</taxon>
        <taxon>Autobranchia</taxon>
        <taxon>Pteriomorphia</taxon>
        <taxon>Ostreida</taxon>
        <taxon>Ostreoidea</taxon>
        <taxon>Ostreidae</taxon>
        <taxon>Magallana</taxon>
    </lineage>
</organism>
<feature type="transmembrane region" description="Helical" evidence="2">
    <location>
        <begin position="219"/>
        <end position="244"/>
    </location>
</feature>
<keyword evidence="2" id="KW-0812">Transmembrane</keyword>
<dbReference type="EnsemblMetazoa" id="G33307.1">
    <property type="protein sequence ID" value="G33307.1:cds"/>
    <property type="gene ID" value="G33307"/>
</dbReference>
<evidence type="ECO:0000313" key="4">
    <source>
        <dbReference type="Proteomes" id="UP000005408"/>
    </source>
</evidence>
<dbReference type="PANTHER" id="PTHR24043">
    <property type="entry name" value="SCAVENGER RECEPTOR CLASS F"/>
    <property type="match status" value="1"/>
</dbReference>
<dbReference type="Gene3D" id="2.170.300.10">
    <property type="entry name" value="Tie2 ligand-binding domain superfamily"/>
    <property type="match status" value="2"/>
</dbReference>
<keyword evidence="2" id="KW-0472">Membrane</keyword>
<keyword evidence="2" id="KW-1133">Transmembrane helix</keyword>
<accession>A0A8W8MJU5</accession>
<dbReference type="GO" id="GO:0005044">
    <property type="term" value="F:scavenger receptor activity"/>
    <property type="evidence" value="ECO:0007669"/>
    <property type="project" value="InterPro"/>
</dbReference>
<dbReference type="Proteomes" id="UP000005408">
    <property type="component" value="Unassembled WGS sequence"/>
</dbReference>
<evidence type="ECO:0000313" key="3">
    <source>
        <dbReference type="EnsemblMetazoa" id="G33307.1:cds"/>
    </source>
</evidence>
<name>A0A8W8MJU5_MAGGI</name>
<evidence type="ECO:0000256" key="2">
    <source>
        <dbReference type="SAM" id="Phobius"/>
    </source>
</evidence>
<dbReference type="AlphaFoldDB" id="A0A8W8MJU5"/>
<keyword evidence="1" id="KW-0245">EGF-like domain</keyword>
<protein>
    <submittedName>
        <fullName evidence="3">Uncharacterized protein</fullName>
    </submittedName>
</protein>